<dbReference type="InterPro" id="IPR043472">
    <property type="entry name" value="Macro_dom-like"/>
</dbReference>
<reference evidence="2 3" key="1">
    <citation type="submission" date="2007-08" db="EMBL/GenBank/DDBJ databases">
        <title>Complete sequence of Thermotoga lettingae TMO.</title>
        <authorList>
            <consortium name="US DOE Joint Genome Institute"/>
            <person name="Copeland A."/>
            <person name="Lucas S."/>
            <person name="Lapidus A."/>
            <person name="Barry K."/>
            <person name="Glavina del Rio T."/>
            <person name="Dalin E."/>
            <person name="Tice H."/>
            <person name="Pitluck S."/>
            <person name="Foster B."/>
            <person name="Bruce D."/>
            <person name="Schmutz J."/>
            <person name="Larimer F."/>
            <person name="Land M."/>
            <person name="Hauser L."/>
            <person name="Kyrpides N."/>
            <person name="Mikhailova N."/>
            <person name="Nelson K."/>
            <person name="Gogarten J.P."/>
            <person name="Noll K."/>
            <person name="Richardson P."/>
        </authorList>
    </citation>
    <scope>NUCLEOTIDE SEQUENCE [LARGE SCALE GENOMIC DNA]</scope>
    <source>
        <strain evidence="3">ATCC BAA-301 / DSM 14385 / NBRC 107922 / TMO</strain>
    </source>
</reference>
<dbReference type="Proteomes" id="UP000002016">
    <property type="component" value="Chromosome"/>
</dbReference>
<gene>
    <name evidence="2" type="ordered locus">Tlet_0965</name>
</gene>
<evidence type="ECO:0000259" key="1">
    <source>
        <dbReference type="PROSITE" id="PS51154"/>
    </source>
</evidence>
<dbReference type="STRING" id="416591.Tlet_0965"/>
<accession>A8F5U7</accession>
<reference evidence="2 3" key="2">
    <citation type="journal article" date="2009" name="Proc. Natl. Acad. Sci. U.S.A.">
        <title>On the chimeric nature, thermophilic origin, and phylogenetic placement of the Thermotogales.</title>
        <authorList>
            <person name="Zhaxybayeva O."/>
            <person name="Swithers K.S."/>
            <person name="Lapierre P."/>
            <person name="Fournier G.P."/>
            <person name="Bickhart D.M."/>
            <person name="DeBoy R.T."/>
            <person name="Nelson K.E."/>
            <person name="Nesbo C.L."/>
            <person name="Doolittle W.F."/>
            <person name="Gogarten J.P."/>
            <person name="Noll K.M."/>
        </authorList>
    </citation>
    <scope>NUCLEOTIDE SEQUENCE [LARGE SCALE GENOMIC DNA]</scope>
    <source>
        <strain evidence="3">ATCC BAA-301 / DSM 14385 / NBRC 107922 / TMO</strain>
    </source>
</reference>
<dbReference type="RefSeq" id="WP_012003012.1">
    <property type="nucleotide sequence ID" value="NC_009828.1"/>
</dbReference>
<dbReference type="Gene3D" id="3.40.220.10">
    <property type="entry name" value="Leucine Aminopeptidase, subunit E, domain 1"/>
    <property type="match status" value="1"/>
</dbReference>
<feature type="domain" description="Macro" evidence="1">
    <location>
        <begin position="1"/>
        <end position="143"/>
    </location>
</feature>
<organism evidence="2 3">
    <name type="scientific">Pseudothermotoga lettingae (strain ATCC BAA-301 / DSM 14385 / NBRC 107922 / TMO)</name>
    <name type="common">Thermotoga lettingae</name>
    <dbReference type="NCBI Taxonomy" id="416591"/>
    <lineage>
        <taxon>Bacteria</taxon>
        <taxon>Thermotogati</taxon>
        <taxon>Thermotogota</taxon>
        <taxon>Thermotogae</taxon>
        <taxon>Thermotogales</taxon>
        <taxon>Thermotogaceae</taxon>
        <taxon>Pseudothermotoga</taxon>
    </lineage>
</organism>
<protein>
    <submittedName>
        <fullName evidence="2">Appr-1-p processing domain protein</fullName>
    </submittedName>
</protein>
<dbReference type="InterPro" id="IPR002589">
    <property type="entry name" value="Macro_dom"/>
</dbReference>
<evidence type="ECO:0000313" key="3">
    <source>
        <dbReference type="Proteomes" id="UP000002016"/>
    </source>
</evidence>
<keyword evidence="3" id="KW-1185">Reference proteome</keyword>
<dbReference type="PANTHER" id="PTHR11106">
    <property type="entry name" value="GANGLIOSIDE INDUCED DIFFERENTIATION ASSOCIATED PROTEIN 2-RELATED"/>
    <property type="match status" value="1"/>
</dbReference>
<dbReference type="HOGENOM" id="CLU_046550_7_0_0"/>
<dbReference type="AlphaFoldDB" id="A8F5U7"/>
<dbReference type="eggNOG" id="COG2110">
    <property type="taxonomic scope" value="Bacteria"/>
</dbReference>
<dbReference type="EMBL" id="CP000812">
    <property type="protein sequence ID" value="ABV33531.1"/>
    <property type="molecule type" value="Genomic_DNA"/>
</dbReference>
<dbReference type="Pfam" id="PF01661">
    <property type="entry name" value="Macro"/>
    <property type="match status" value="1"/>
</dbReference>
<dbReference type="SMART" id="SM00506">
    <property type="entry name" value="A1pp"/>
    <property type="match status" value="1"/>
</dbReference>
<dbReference type="PROSITE" id="PS51154">
    <property type="entry name" value="MACRO"/>
    <property type="match status" value="1"/>
</dbReference>
<dbReference type="SUPFAM" id="SSF52949">
    <property type="entry name" value="Macro domain-like"/>
    <property type="match status" value="1"/>
</dbReference>
<proteinExistence type="predicted"/>
<dbReference type="PANTHER" id="PTHR11106:SF111">
    <property type="entry name" value="MACRO DOMAIN-CONTAINING PROTEIN"/>
    <property type="match status" value="1"/>
</dbReference>
<dbReference type="CDD" id="cd02907">
    <property type="entry name" value="Macro_Af1521_BAL-like"/>
    <property type="match status" value="1"/>
</dbReference>
<name>A8F5U7_PSELT</name>
<dbReference type="KEGG" id="tle:Tlet_0965"/>
<evidence type="ECO:0000313" key="2">
    <source>
        <dbReference type="EMBL" id="ABV33531.1"/>
    </source>
</evidence>
<sequence>MILRTFRYEDVSVEIVEDDITRQETDIIVNAANSYLRHGGGVAGAIVKAGGEEIQKESDEYIEKYGSVPVSGVAVTGAGKLRARYIFHAVGPVWGEGNEHVKLYNTVKNVLLKANELREKSISIPAISSGTFGFPKKTARRFS</sequence>